<dbReference type="Proteomes" id="UP000479000">
    <property type="component" value="Unassembled WGS sequence"/>
</dbReference>
<sequence length="257" mass="28619">MFLIGGIRSKAGVVRKGAHAFRYRSTQARVVLTVELTTRHFDPADSNFVFRSILQQIRSGDPDICELLTQTVYPGPFSIVSAVKTQERRAAGNGREILLVDPIFRKPVAAKRAEVIADSHAWPTLMNGQLLLYLYYRYHCRHNHYYTTTQLPPTSPTITLPSGSPPPPHHHITIPTTTPLAHPPPHHHHHHHTTTSNITTAITAKTFTTTTKTFTTPPPLRHHYTNITPSTITSNTAINTTTTTSNGPATDEIHQNE</sequence>
<keyword evidence="3" id="KW-1185">Reference proteome</keyword>
<protein>
    <submittedName>
        <fullName evidence="2">Uncharacterized protein</fullName>
    </submittedName>
</protein>
<evidence type="ECO:0000313" key="2">
    <source>
        <dbReference type="EMBL" id="CAB0013882.1"/>
    </source>
</evidence>
<organism evidence="2 3">
    <name type="scientific">Nesidiocoris tenuis</name>
    <dbReference type="NCBI Taxonomy" id="355587"/>
    <lineage>
        <taxon>Eukaryota</taxon>
        <taxon>Metazoa</taxon>
        <taxon>Ecdysozoa</taxon>
        <taxon>Arthropoda</taxon>
        <taxon>Hexapoda</taxon>
        <taxon>Insecta</taxon>
        <taxon>Pterygota</taxon>
        <taxon>Neoptera</taxon>
        <taxon>Paraneoptera</taxon>
        <taxon>Hemiptera</taxon>
        <taxon>Heteroptera</taxon>
        <taxon>Panheteroptera</taxon>
        <taxon>Cimicomorpha</taxon>
        <taxon>Miridae</taxon>
        <taxon>Dicyphina</taxon>
        <taxon>Nesidiocoris</taxon>
    </lineage>
</organism>
<feature type="compositionally biased region" description="Basic residues" evidence="1">
    <location>
        <begin position="184"/>
        <end position="193"/>
    </location>
</feature>
<name>A0A6H5HBN9_9HEMI</name>
<proteinExistence type="predicted"/>
<evidence type="ECO:0000256" key="1">
    <source>
        <dbReference type="SAM" id="MobiDB-lite"/>
    </source>
</evidence>
<feature type="compositionally biased region" description="Low complexity" evidence="1">
    <location>
        <begin position="236"/>
        <end position="250"/>
    </location>
</feature>
<reference evidence="2 3" key="1">
    <citation type="submission" date="2020-02" db="EMBL/GenBank/DDBJ databases">
        <authorList>
            <person name="Ferguson B K."/>
        </authorList>
    </citation>
    <scope>NUCLEOTIDE SEQUENCE [LARGE SCALE GENOMIC DNA]</scope>
</reference>
<gene>
    <name evidence="2" type="ORF">NTEN_LOCUS18427</name>
</gene>
<dbReference type="AlphaFoldDB" id="A0A6H5HBN9"/>
<feature type="region of interest" description="Disordered" evidence="1">
    <location>
        <begin position="177"/>
        <end position="196"/>
    </location>
</feature>
<accession>A0A6H5HBN9</accession>
<feature type="region of interest" description="Disordered" evidence="1">
    <location>
        <begin position="236"/>
        <end position="257"/>
    </location>
</feature>
<evidence type="ECO:0000313" key="3">
    <source>
        <dbReference type="Proteomes" id="UP000479000"/>
    </source>
</evidence>
<dbReference type="EMBL" id="CADCXU010027034">
    <property type="protein sequence ID" value="CAB0013882.1"/>
    <property type="molecule type" value="Genomic_DNA"/>
</dbReference>